<dbReference type="RefSeq" id="WP_238381206.1">
    <property type="nucleotide sequence ID" value="NZ_CP042912.1"/>
</dbReference>
<dbReference type="PROSITE" id="PS51257">
    <property type="entry name" value="PROKAR_LIPOPROTEIN"/>
    <property type="match status" value="1"/>
</dbReference>
<proteinExistence type="predicted"/>
<keyword evidence="1" id="KW-0719">Serine esterase</keyword>
<name>A0A5B9PAB6_9BACT</name>
<dbReference type="GO" id="GO:0052689">
    <property type="term" value="F:carboxylic ester hydrolase activity"/>
    <property type="evidence" value="ECO:0007669"/>
    <property type="project" value="UniProtKB-KW"/>
</dbReference>
<feature type="chain" id="PRO_5022996794" description="4-O-methyl-glucuronoyl methylesterase-like domain-containing protein" evidence="4">
    <location>
        <begin position="22"/>
        <end position="561"/>
    </location>
</feature>
<dbReference type="KEGG" id="mff:MFFC18_32150"/>
<dbReference type="Pfam" id="PF22244">
    <property type="entry name" value="GCE_fung"/>
    <property type="match status" value="1"/>
</dbReference>
<evidence type="ECO:0000259" key="5">
    <source>
        <dbReference type="Pfam" id="PF22244"/>
    </source>
</evidence>
<sequence precursor="true">MRTLVLLVVTVFGIACTDSNAQEIPLVYDVEHTGADHPAPLLPEIEDLPIVRPLTDPFAWSDGSPRSTKFSDWSRRRSEIKAEIEHYGVGQKPPKPEKIEASYADGTLTVKATANGETLTLTAKVTLPEGDGPFAAVIGVGRGSGSLPGDIFTDRNVATIAYNFGQVMSHTQTRGNEPINKLYPELKHIGAYAAWPWGVSRIIDGLELVEADLPIDRKRLAVTGCSFAGKMALFAGAFDERIALTIAQESGGGGAAAWRVSETLGNVETLGNTSRAWFLEDMFKFSNSVEKLPYDHHELMSLVAPRALLVLGNPDYEWLADESGYVSCRAAHEVWKTLGVEDRFGFSIIGGHPHCQLPDSQRPEVEAFVDKFLLGKEADTAVTKHQFDDVEHEFWHDGWTKGKSTYPMPDKSNIESFKFEAEAAAHGADWKVVDDSKVSGGKYLTVKSGKNSTDAFPTGDDAAMRFQFKTTRDAKYFLFAKVNCASADDDSFWLKVDDGEFETINGLGTNGWEWVKLKAIQLKSGDHSLTLTYREDGALIDQMAVTTYPFGPAELEQETAK</sequence>
<evidence type="ECO:0000256" key="1">
    <source>
        <dbReference type="ARBA" id="ARBA00022487"/>
    </source>
</evidence>
<dbReference type="InterPro" id="IPR029058">
    <property type="entry name" value="AB_hydrolase_fold"/>
</dbReference>
<dbReference type="Proteomes" id="UP000322214">
    <property type="component" value="Chromosome"/>
</dbReference>
<evidence type="ECO:0000313" key="6">
    <source>
        <dbReference type="EMBL" id="QEG23318.1"/>
    </source>
</evidence>
<keyword evidence="7" id="KW-1185">Reference proteome</keyword>
<dbReference type="EMBL" id="CP042912">
    <property type="protein sequence ID" value="QEG23318.1"/>
    <property type="molecule type" value="Genomic_DNA"/>
</dbReference>
<feature type="domain" description="4-O-methyl-glucuronoyl methylesterase-like" evidence="5">
    <location>
        <begin position="110"/>
        <end position="339"/>
    </location>
</feature>
<accession>A0A5B9PAB6</accession>
<dbReference type="STRING" id="980251.GCA_001642875_00610"/>
<dbReference type="Gene3D" id="2.60.120.260">
    <property type="entry name" value="Galactose-binding domain-like"/>
    <property type="match status" value="1"/>
</dbReference>
<evidence type="ECO:0000256" key="3">
    <source>
        <dbReference type="ARBA" id="ARBA00022801"/>
    </source>
</evidence>
<evidence type="ECO:0000256" key="4">
    <source>
        <dbReference type="SAM" id="SignalP"/>
    </source>
</evidence>
<dbReference type="Gene3D" id="3.40.50.1820">
    <property type="entry name" value="alpha/beta hydrolase"/>
    <property type="match status" value="1"/>
</dbReference>
<evidence type="ECO:0000313" key="7">
    <source>
        <dbReference type="Proteomes" id="UP000322214"/>
    </source>
</evidence>
<dbReference type="SUPFAM" id="SSF53474">
    <property type="entry name" value="alpha/beta-Hydrolases"/>
    <property type="match status" value="1"/>
</dbReference>
<evidence type="ECO:0000256" key="2">
    <source>
        <dbReference type="ARBA" id="ARBA00022729"/>
    </source>
</evidence>
<organism evidence="6 7">
    <name type="scientific">Mariniblastus fucicola</name>
    <dbReference type="NCBI Taxonomy" id="980251"/>
    <lineage>
        <taxon>Bacteria</taxon>
        <taxon>Pseudomonadati</taxon>
        <taxon>Planctomycetota</taxon>
        <taxon>Planctomycetia</taxon>
        <taxon>Pirellulales</taxon>
        <taxon>Pirellulaceae</taxon>
        <taxon>Mariniblastus</taxon>
    </lineage>
</organism>
<keyword evidence="2 4" id="KW-0732">Signal</keyword>
<protein>
    <recommendedName>
        <fullName evidence="5">4-O-methyl-glucuronoyl methylesterase-like domain-containing protein</fullName>
    </recommendedName>
</protein>
<dbReference type="InterPro" id="IPR054579">
    <property type="entry name" value="GCE-like_dom"/>
</dbReference>
<gene>
    <name evidence="6" type="ORF">MFFC18_32150</name>
</gene>
<dbReference type="AlphaFoldDB" id="A0A5B9PAB6"/>
<reference evidence="6 7" key="1">
    <citation type="submission" date="2019-08" db="EMBL/GenBank/DDBJ databases">
        <title>Deep-cultivation of Planctomycetes and their phenomic and genomic characterization uncovers novel biology.</title>
        <authorList>
            <person name="Wiegand S."/>
            <person name="Jogler M."/>
            <person name="Boedeker C."/>
            <person name="Pinto D."/>
            <person name="Vollmers J."/>
            <person name="Rivas-Marin E."/>
            <person name="Kohn T."/>
            <person name="Peeters S.H."/>
            <person name="Heuer A."/>
            <person name="Rast P."/>
            <person name="Oberbeckmann S."/>
            <person name="Bunk B."/>
            <person name="Jeske O."/>
            <person name="Meyerdierks A."/>
            <person name="Storesund J.E."/>
            <person name="Kallscheuer N."/>
            <person name="Luecker S."/>
            <person name="Lage O.M."/>
            <person name="Pohl T."/>
            <person name="Merkel B.J."/>
            <person name="Hornburger P."/>
            <person name="Mueller R.-W."/>
            <person name="Bruemmer F."/>
            <person name="Labrenz M."/>
            <person name="Spormann A.M."/>
            <person name="Op den Camp H."/>
            <person name="Overmann J."/>
            <person name="Amann R."/>
            <person name="Jetten M.S.M."/>
            <person name="Mascher T."/>
            <person name="Medema M.H."/>
            <person name="Devos D.P."/>
            <person name="Kaster A.-K."/>
            <person name="Ovreas L."/>
            <person name="Rohde M."/>
            <person name="Galperin M.Y."/>
            <person name="Jogler C."/>
        </authorList>
    </citation>
    <scope>NUCLEOTIDE SEQUENCE [LARGE SCALE GENOMIC DNA]</scope>
    <source>
        <strain evidence="6 7">FC18</strain>
    </source>
</reference>
<feature type="signal peptide" evidence="4">
    <location>
        <begin position="1"/>
        <end position="21"/>
    </location>
</feature>
<keyword evidence="3" id="KW-0378">Hydrolase</keyword>